<comment type="caution">
    <text evidence="1">The sequence shown here is derived from an EMBL/GenBank/DDBJ whole genome shotgun (WGS) entry which is preliminary data.</text>
</comment>
<gene>
    <name evidence="1" type="ORF">D5086_025640</name>
</gene>
<sequence length="196" mass="21605">MGSNNGCAVYRVRNPSSAYFYALKVITIDPRGGIFPLRDPPRDGVISRPQPPQHCEMPHHIGQQCVKIADFGLGEILSQFLDPKDFVGTIRLVFAICMSAPPCASTEFRDFITRCLQKEPERRWECSAVVTIPFYTAEPGESVKIASKNKNSSNNVLLLFHSVTSIITPATQTPEDGRNTNSHGLLAKLFAQVLAS</sequence>
<proteinExistence type="predicted"/>
<keyword evidence="2" id="KW-1185">Reference proteome</keyword>
<protein>
    <submittedName>
        <fullName evidence="1">Uncharacterized protein</fullName>
    </submittedName>
</protein>
<dbReference type="EMBL" id="RCHU02000014">
    <property type="protein sequence ID" value="KAL3571736.1"/>
    <property type="molecule type" value="Genomic_DNA"/>
</dbReference>
<accession>A0ACC4AZQ3</accession>
<evidence type="ECO:0000313" key="2">
    <source>
        <dbReference type="Proteomes" id="UP000309997"/>
    </source>
</evidence>
<reference evidence="1 2" key="1">
    <citation type="journal article" date="2024" name="Plant Biotechnol. J.">
        <title>Genome and CRISPR/Cas9 system of a widespread forest tree (Populus alba) in the world.</title>
        <authorList>
            <person name="Liu Y.J."/>
            <person name="Jiang P.F."/>
            <person name="Han X.M."/>
            <person name="Li X.Y."/>
            <person name="Wang H.M."/>
            <person name="Wang Y.J."/>
            <person name="Wang X.X."/>
            <person name="Zeng Q.Y."/>
        </authorList>
    </citation>
    <scope>NUCLEOTIDE SEQUENCE [LARGE SCALE GENOMIC DNA]</scope>
    <source>
        <strain evidence="2">cv. PAL-ZL1</strain>
    </source>
</reference>
<evidence type="ECO:0000313" key="1">
    <source>
        <dbReference type="EMBL" id="KAL3571736.1"/>
    </source>
</evidence>
<organism evidence="1 2">
    <name type="scientific">Populus alba</name>
    <name type="common">White poplar</name>
    <dbReference type="NCBI Taxonomy" id="43335"/>
    <lineage>
        <taxon>Eukaryota</taxon>
        <taxon>Viridiplantae</taxon>
        <taxon>Streptophyta</taxon>
        <taxon>Embryophyta</taxon>
        <taxon>Tracheophyta</taxon>
        <taxon>Spermatophyta</taxon>
        <taxon>Magnoliopsida</taxon>
        <taxon>eudicotyledons</taxon>
        <taxon>Gunneridae</taxon>
        <taxon>Pentapetalae</taxon>
        <taxon>rosids</taxon>
        <taxon>fabids</taxon>
        <taxon>Malpighiales</taxon>
        <taxon>Salicaceae</taxon>
        <taxon>Saliceae</taxon>
        <taxon>Populus</taxon>
    </lineage>
</organism>
<name>A0ACC4AZQ3_POPAL</name>
<dbReference type="Proteomes" id="UP000309997">
    <property type="component" value="Unassembled WGS sequence"/>
</dbReference>